<dbReference type="AlphaFoldDB" id="A0A6P4DLI3"/>
<evidence type="ECO:0000313" key="2">
    <source>
        <dbReference type="RefSeq" id="XP_015970298.1"/>
    </source>
</evidence>
<reference evidence="2" key="2">
    <citation type="submission" date="2025-08" db="UniProtKB">
        <authorList>
            <consortium name="RefSeq"/>
        </authorList>
    </citation>
    <scope>IDENTIFICATION</scope>
    <source>
        <tissue evidence="2">Whole plant</tissue>
    </source>
</reference>
<dbReference type="RefSeq" id="XP_015970298.1">
    <property type="nucleotide sequence ID" value="XM_016114812.3"/>
</dbReference>
<evidence type="ECO:0000313" key="1">
    <source>
        <dbReference type="Proteomes" id="UP000515211"/>
    </source>
</evidence>
<keyword evidence="1" id="KW-1185">Reference proteome</keyword>
<dbReference type="GeneID" id="107493763"/>
<proteinExistence type="predicted"/>
<organism evidence="1 2">
    <name type="scientific">Arachis duranensis</name>
    <name type="common">Wild peanut</name>
    <dbReference type="NCBI Taxonomy" id="130453"/>
    <lineage>
        <taxon>Eukaryota</taxon>
        <taxon>Viridiplantae</taxon>
        <taxon>Streptophyta</taxon>
        <taxon>Embryophyta</taxon>
        <taxon>Tracheophyta</taxon>
        <taxon>Spermatophyta</taxon>
        <taxon>Magnoliopsida</taxon>
        <taxon>eudicotyledons</taxon>
        <taxon>Gunneridae</taxon>
        <taxon>Pentapetalae</taxon>
        <taxon>rosids</taxon>
        <taxon>fabids</taxon>
        <taxon>Fabales</taxon>
        <taxon>Fabaceae</taxon>
        <taxon>Papilionoideae</taxon>
        <taxon>50 kb inversion clade</taxon>
        <taxon>dalbergioids sensu lato</taxon>
        <taxon>Dalbergieae</taxon>
        <taxon>Pterocarpus clade</taxon>
        <taxon>Arachis</taxon>
    </lineage>
</organism>
<gene>
    <name evidence="2" type="primary">LOC107493763</name>
</gene>
<dbReference type="KEGG" id="adu:107493763"/>
<protein>
    <submittedName>
        <fullName evidence="2">Uncharacterized protein LOC107493763</fullName>
    </submittedName>
</protein>
<sequence>MREALEPISFFLLTEIRASLSFSLLKKNGNPSLYHHRKPQGLYHHRKPQGVSHCHRPSQSVASLRLSVRRCSPKKNPCSFSQFHQLQMRCLCSTSIALPLFYQALQPSFVPVSSPMSSSSSSSFVLHLSLICV</sequence>
<reference evidence="1" key="1">
    <citation type="journal article" date="2016" name="Nat. Genet.">
        <title>The genome sequences of Arachis duranensis and Arachis ipaensis, the diploid ancestors of cultivated peanut.</title>
        <authorList>
            <person name="Bertioli D.J."/>
            <person name="Cannon S.B."/>
            <person name="Froenicke L."/>
            <person name="Huang G."/>
            <person name="Farmer A.D."/>
            <person name="Cannon E.K."/>
            <person name="Liu X."/>
            <person name="Gao D."/>
            <person name="Clevenger J."/>
            <person name="Dash S."/>
            <person name="Ren L."/>
            <person name="Moretzsohn M.C."/>
            <person name="Shirasawa K."/>
            <person name="Huang W."/>
            <person name="Vidigal B."/>
            <person name="Abernathy B."/>
            <person name="Chu Y."/>
            <person name="Niederhuth C.E."/>
            <person name="Umale P."/>
            <person name="Araujo A.C."/>
            <person name="Kozik A."/>
            <person name="Kim K.D."/>
            <person name="Burow M.D."/>
            <person name="Varshney R.K."/>
            <person name="Wang X."/>
            <person name="Zhang X."/>
            <person name="Barkley N."/>
            <person name="Guimaraes P.M."/>
            <person name="Isobe S."/>
            <person name="Guo B."/>
            <person name="Liao B."/>
            <person name="Stalker H.T."/>
            <person name="Schmitz R.J."/>
            <person name="Scheffler B.E."/>
            <person name="Leal-Bertioli S.C."/>
            <person name="Xun X."/>
            <person name="Jackson S.A."/>
            <person name="Michelmore R."/>
            <person name="Ozias-Akins P."/>
        </authorList>
    </citation>
    <scope>NUCLEOTIDE SEQUENCE [LARGE SCALE GENOMIC DNA]</scope>
    <source>
        <strain evidence="1">cv. V14167</strain>
    </source>
</reference>
<name>A0A6P4DLI3_ARADU</name>
<dbReference type="Proteomes" id="UP000515211">
    <property type="component" value="Chromosome 6"/>
</dbReference>
<accession>A0A6P4DLI3</accession>